<dbReference type="InterPro" id="IPR008538">
    <property type="entry name" value="Uma2"/>
</dbReference>
<sequence length="185" mass="20873">MVNIAGQLTLEEFLALPEGDVYYELVDGQAVPKVSPKYFHSTLQLALGLLIRAWCKGKGRVLPEWAILLKRRGKDWVPLPDLTYISYERLPASWKRNEACPAIPELVIEMISPDQTMKQLEDKAKDYLAAGVSRVWVVDSEAINIRVFLPDGSCEVYTDNTPIVDELLPGLELTTKQIFEEAELI</sequence>
<dbReference type="Gene3D" id="3.90.1570.10">
    <property type="entry name" value="tt1808, chain A"/>
    <property type="match status" value="1"/>
</dbReference>
<dbReference type="Pfam" id="PF05685">
    <property type="entry name" value="Uma2"/>
    <property type="match status" value="1"/>
</dbReference>
<reference evidence="2" key="1">
    <citation type="submission" date="2016-04" db="EMBL/GenBank/DDBJ databases">
        <authorList>
            <person name="Tabuchi Yagui T.R."/>
        </authorList>
    </citation>
    <scope>NUCLEOTIDE SEQUENCE [LARGE SCALE GENOMIC DNA]</scope>
    <source>
        <strain evidence="2">NIES-26</strain>
    </source>
</reference>
<dbReference type="InterPro" id="IPR012296">
    <property type="entry name" value="Nuclease_put_TT1808"/>
</dbReference>
<name>A0A367QCP1_9NOSO</name>
<dbReference type="EMBL" id="LXQD01000328">
    <property type="protein sequence ID" value="RCJ21947.1"/>
    <property type="molecule type" value="Genomic_DNA"/>
</dbReference>
<keyword evidence="3" id="KW-1185">Reference proteome</keyword>
<evidence type="ECO:0000313" key="3">
    <source>
        <dbReference type="Proteomes" id="UP000252107"/>
    </source>
</evidence>
<accession>A0A367QCP1</accession>
<dbReference type="CDD" id="cd06260">
    <property type="entry name" value="DUF820-like"/>
    <property type="match status" value="1"/>
</dbReference>
<dbReference type="AlphaFoldDB" id="A0A367QCP1"/>
<comment type="caution">
    <text evidence="2">The sequence shown here is derived from an EMBL/GenBank/DDBJ whole genome shotgun (WGS) entry which is preliminary data.</text>
</comment>
<proteinExistence type="predicted"/>
<dbReference type="Proteomes" id="UP000252107">
    <property type="component" value="Unassembled WGS sequence"/>
</dbReference>
<gene>
    <name evidence="2" type="ORF">A6770_04780</name>
</gene>
<feature type="domain" description="Putative restriction endonuclease" evidence="1">
    <location>
        <begin position="10"/>
        <end position="175"/>
    </location>
</feature>
<protein>
    <recommendedName>
        <fullName evidence="1">Putative restriction endonuclease domain-containing protein</fullName>
    </recommendedName>
</protein>
<dbReference type="PANTHER" id="PTHR34107">
    <property type="entry name" value="SLL0198 PROTEIN-RELATED"/>
    <property type="match status" value="1"/>
</dbReference>
<dbReference type="PANTHER" id="PTHR34107:SF1">
    <property type="entry name" value="SLL0198 PROTEIN"/>
    <property type="match status" value="1"/>
</dbReference>
<evidence type="ECO:0000259" key="1">
    <source>
        <dbReference type="Pfam" id="PF05685"/>
    </source>
</evidence>
<evidence type="ECO:0000313" key="2">
    <source>
        <dbReference type="EMBL" id="RCJ21947.1"/>
    </source>
</evidence>
<dbReference type="InterPro" id="IPR011335">
    <property type="entry name" value="Restrct_endonuc-II-like"/>
</dbReference>
<organism evidence="2 3">
    <name type="scientific">Nostoc minutum NIES-26</name>
    <dbReference type="NCBI Taxonomy" id="1844469"/>
    <lineage>
        <taxon>Bacteria</taxon>
        <taxon>Bacillati</taxon>
        <taxon>Cyanobacteriota</taxon>
        <taxon>Cyanophyceae</taxon>
        <taxon>Nostocales</taxon>
        <taxon>Nostocaceae</taxon>
        <taxon>Nostoc</taxon>
    </lineage>
</organism>
<dbReference type="SUPFAM" id="SSF52980">
    <property type="entry name" value="Restriction endonuclease-like"/>
    <property type="match status" value="1"/>
</dbReference>